<organism evidence="2 3">
    <name type="scientific">Candidatus Pseudothioglobus singularis PS1</name>
    <dbReference type="NCBI Taxonomy" id="1125411"/>
    <lineage>
        <taxon>Bacteria</taxon>
        <taxon>Pseudomonadati</taxon>
        <taxon>Pseudomonadota</taxon>
        <taxon>Gammaproteobacteria</taxon>
        <taxon>Candidatus Pseudothioglobaceae</taxon>
        <taxon>Candidatus Pseudothioglobus</taxon>
    </lineage>
</organism>
<dbReference type="Proteomes" id="UP000068905">
    <property type="component" value="Chromosome"/>
</dbReference>
<proteinExistence type="predicted"/>
<keyword evidence="3" id="KW-1185">Reference proteome</keyword>
<accession>A0A0M4L476</accession>
<dbReference type="Pfam" id="PF05118">
    <property type="entry name" value="Asp_Arg_Hydrox"/>
    <property type="match status" value="1"/>
</dbReference>
<evidence type="ECO:0000313" key="3">
    <source>
        <dbReference type="Proteomes" id="UP000068905"/>
    </source>
</evidence>
<feature type="domain" description="Aspartyl/asparaginy/proline hydroxylase" evidence="1">
    <location>
        <begin position="99"/>
        <end position="197"/>
    </location>
</feature>
<dbReference type="KEGG" id="tsn:W908_04885"/>
<name>A0A0M4L476_9GAMM</name>
<dbReference type="SUPFAM" id="SSF51197">
    <property type="entry name" value="Clavaminate synthase-like"/>
    <property type="match status" value="1"/>
</dbReference>
<dbReference type="Gene3D" id="2.60.120.330">
    <property type="entry name" value="B-lactam Antibiotic, Isopenicillin N Synthase, Chain"/>
    <property type="match status" value="1"/>
</dbReference>
<sequence length="207" mass="24117">MPYINRSANDYEISIHPYKNDLSGVANYLDRLKFQLLTQIEPFKNNHIWTALSLHGFGPNPSDIFKPGFVNNNIKIDSNLQWTTLCNDPVMRPICEMICKLPCEFERIRFMKLAAGKSLRKHTDNIDVDIEKKKIVRLHVPIRTNDQVVFTIYENDADEVGKELNLTTGRYYYIDVTKPHEVINNSDIDRYHLVIDCFVNDELNTIL</sequence>
<dbReference type="RefSeq" id="WP_053820158.1">
    <property type="nucleotide sequence ID" value="NZ_CP006911.1"/>
</dbReference>
<dbReference type="OrthoDB" id="1441538at2"/>
<evidence type="ECO:0000313" key="2">
    <source>
        <dbReference type="EMBL" id="ALE01946.1"/>
    </source>
</evidence>
<gene>
    <name evidence="2" type="ORF">W908_04885</name>
</gene>
<evidence type="ECO:0000259" key="1">
    <source>
        <dbReference type="Pfam" id="PF05118"/>
    </source>
</evidence>
<protein>
    <submittedName>
        <fullName evidence="2">Aspartyl beta-hydroxylase</fullName>
    </submittedName>
</protein>
<dbReference type="AlphaFoldDB" id="A0A0M4L476"/>
<dbReference type="InterPro" id="IPR007803">
    <property type="entry name" value="Asp/Arg/Pro-Hydrxlase"/>
</dbReference>
<reference evidence="2 3" key="1">
    <citation type="journal article" date="2015" name="Genome Announc.">
        <title>Genome Sequence of 'Candidatus Thioglobus singularis' Strain PS1, a Mixotroph from the SUP05 Clade of Marine Gammaproteobacteria.</title>
        <authorList>
            <person name="Marshall K.T."/>
            <person name="Morris R.M."/>
        </authorList>
    </citation>
    <scope>NUCLEOTIDE SEQUENCE [LARGE SCALE GENOMIC DNA]</scope>
    <source>
        <strain evidence="2 3">PS1</strain>
    </source>
</reference>
<dbReference type="EMBL" id="CP006911">
    <property type="protein sequence ID" value="ALE01946.1"/>
    <property type="molecule type" value="Genomic_DNA"/>
</dbReference>
<dbReference type="InterPro" id="IPR027443">
    <property type="entry name" value="IPNS-like_sf"/>
</dbReference>